<feature type="region of interest" description="Disordered" evidence="1">
    <location>
        <begin position="230"/>
        <end position="383"/>
    </location>
</feature>
<evidence type="ECO:0000256" key="1">
    <source>
        <dbReference type="SAM" id="MobiDB-lite"/>
    </source>
</evidence>
<name>A0ABN8Z9B0_RANTA</name>
<sequence>MSVSWRPQRHLQMVQTALKVPSRKQAKSALESKDEAPTGQAQEEAPGQEVAESVLTRTGVVTTESSTPSTSPADSASSSVPPPGASASHQVDHSSSSLTGPVFQTLLLPCSDQGDLKTQICLNVLPGECLGGPRRRNPNGLAVRQAEGEGREPGGSSDTSQAERLLSGDRLGGAPVCSCCTTRSFSSLNPDNYSPRCSVNTRVIAGCWNKQTLENLLQDGGQCFGGTMAEQKGGKVDSQNPGSNLHLAGPGETPTRPRLNRDQAQPFDCQSRGALYGLGPRPRAAPTPACPRREAGTPSPRDCAPPPPRRSRRAPRFPSPLPASPVSVPAFPAGDGRRRQQEERAEPRQPGPCALGCSEPEGAEAARRAGDTAGSGAPVGVKI</sequence>
<feature type="compositionally biased region" description="Low complexity" evidence="1">
    <location>
        <begin position="58"/>
        <end position="97"/>
    </location>
</feature>
<dbReference type="EMBL" id="OX459939">
    <property type="protein sequence ID" value="CAI9170490.1"/>
    <property type="molecule type" value="Genomic_DNA"/>
</dbReference>
<reference evidence="2" key="1">
    <citation type="submission" date="2023-04" db="EMBL/GenBank/DDBJ databases">
        <authorList>
            <consortium name="ELIXIR-Norway"/>
        </authorList>
    </citation>
    <scope>NUCLEOTIDE SEQUENCE [LARGE SCALE GENOMIC DNA]</scope>
</reference>
<feature type="region of interest" description="Disordered" evidence="1">
    <location>
        <begin position="15"/>
        <end position="97"/>
    </location>
</feature>
<evidence type="ECO:0000313" key="3">
    <source>
        <dbReference type="Proteomes" id="UP001176941"/>
    </source>
</evidence>
<accession>A0ABN8Z9B0</accession>
<feature type="compositionally biased region" description="Basic and acidic residues" evidence="1">
    <location>
        <begin position="335"/>
        <end position="347"/>
    </location>
</feature>
<organism evidence="2 3">
    <name type="scientific">Rangifer tarandus platyrhynchus</name>
    <name type="common">Svalbard reindeer</name>
    <dbReference type="NCBI Taxonomy" id="3082113"/>
    <lineage>
        <taxon>Eukaryota</taxon>
        <taxon>Metazoa</taxon>
        <taxon>Chordata</taxon>
        <taxon>Craniata</taxon>
        <taxon>Vertebrata</taxon>
        <taxon>Euteleostomi</taxon>
        <taxon>Mammalia</taxon>
        <taxon>Eutheria</taxon>
        <taxon>Laurasiatheria</taxon>
        <taxon>Artiodactyla</taxon>
        <taxon>Ruminantia</taxon>
        <taxon>Pecora</taxon>
        <taxon>Cervidae</taxon>
        <taxon>Odocoileinae</taxon>
        <taxon>Rangifer</taxon>
    </lineage>
</organism>
<gene>
    <name evidence="2" type="ORF">MRATA1EN1_LOCUS19452</name>
</gene>
<evidence type="ECO:0000313" key="2">
    <source>
        <dbReference type="EMBL" id="CAI9170490.1"/>
    </source>
</evidence>
<protein>
    <submittedName>
        <fullName evidence="2">Uncharacterized protein</fullName>
    </submittedName>
</protein>
<feature type="compositionally biased region" description="Low complexity" evidence="1">
    <location>
        <begin position="324"/>
        <end position="334"/>
    </location>
</feature>
<proteinExistence type="predicted"/>
<dbReference type="Proteomes" id="UP001176941">
    <property type="component" value="Chromosome 3"/>
</dbReference>
<keyword evidence="3" id="KW-1185">Reference proteome</keyword>